<sequence>MATSTDFLQEYQQTEEAYCQGNYEEAAALVYQLVEDYPEDPSARLLCGHIYGYGLQQYDVARDQYMAVLNLTSDAELLEQAHQALADTDQYELASPSGELNDIPDSQAVFNALLDEEIDSTEVDLTQDLQWVAEETNGFANGTSSMNLLNDLEIPC</sequence>
<name>A0A9W4CGL2_9CYAN</name>
<dbReference type="InterPro" id="IPR011990">
    <property type="entry name" value="TPR-like_helical_dom_sf"/>
</dbReference>
<dbReference type="RefSeq" id="WP_254172724.1">
    <property type="nucleotide sequence ID" value="NZ_LR882967.1"/>
</dbReference>
<evidence type="ECO:0000313" key="1">
    <source>
        <dbReference type="EMBL" id="CAD5911084.1"/>
    </source>
</evidence>
<dbReference type="AlphaFoldDB" id="A0A9W4CGL2"/>
<keyword evidence="2" id="KW-1185">Reference proteome</keyword>
<reference evidence="1" key="1">
    <citation type="submission" date="2020-09" db="EMBL/GenBank/DDBJ databases">
        <authorList>
            <person name="Blom J."/>
        </authorList>
    </citation>
    <scope>NUCLEOTIDE SEQUENCE</scope>
    <source>
        <strain evidence="1">No.713</strain>
    </source>
</reference>
<dbReference type="Gene3D" id="1.25.40.10">
    <property type="entry name" value="Tetratricopeptide repeat domain"/>
    <property type="match status" value="1"/>
</dbReference>
<protein>
    <submittedName>
        <fullName evidence="1">Chemotaxis sensory transducer</fullName>
    </submittedName>
</protein>
<proteinExistence type="predicted"/>
<dbReference type="Proteomes" id="UP001153719">
    <property type="component" value="Chromosome"/>
</dbReference>
<evidence type="ECO:0000313" key="2">
    <source>
        <dbReference type="Proteomes" id="UP001153719"/>
    </source>
</evidence>
<dbReference type="KEGG" id="ppsu:NO713_00044"/>
<organism evidence="1 2">
    <name type="scientific">Planktothrix pseudagardhii</name>
    <dbReference type="NCBI Taxonomy" id="132604"/>
    <lineage>
        <taxon>Bacteria</taxon>
        <taxon>Bacillati</taxon>
        <taxon>Cyanobacteriota</taxon>
        <taxon>Cyanophyceae</taxon>
        <taxon>Oscillatoriophycideae</taxon>
        <taxon>Oscillatoriales</taxon>
        <taxon>Microcoleaceae</taxon>
        <taxon>Planktothrix</taxon>
    </lineage>
</organism>
<dbReference type="SUPFAM" id="SSF48452">
    <property type="entry name" value="TPR-like"/>
    <property type="match status" value="1"/>
</dbReference>
<accession>A0A9W4CGL2</accession>
<gene>
    <name evidence="1" type="ORF">NO713_00044</name>
</gene>
<dbReference type="EMBL" id="LR882967">
    <property type="protein sequence ID" value="CAD5911084.1"/>
    <property type="molecule type" value="Genomic_DNA"/>
</dbReference>